<accession>A0A1L8FX11</accession>
<evidence type="ECO:0000256" key="10">
    <source>
        <dbReference type="ARBA" id="ARBA00023015"/>
    </source>
</evidence>
<dbReference type="FunFam" id="2.10.110.10:FF:000036">
    <property type="entry name" value="LIM domain-containing protein 1"/>
    <property type="match status" value="1"/>
</dbReference>
<feature type="domain" description="LIM zinc-binding" evidence="15">
    <location>
        <begin position="541"/>
        <end position="609"/>
    </location>
</feature>
<dbReference type="PROSITE" id="PS00478">
    <property type="entry name" value="LIM_DOMAIN_1"/>
    <property type="match status" value="1"/>
</dbReference>
<evidence type="ECO:0000313" key="16">
    <source>
        <dbReference type="Proteomes" id="UP000186698"/>
    </source>
</evidence>
<evidence type="ECO:0000256" key="8">
    <source>
        <dbReference type="ARBA" id="ARBA00022737"/>
    </source>
</evidence>
<dbReference type="GO" id="GO:0000932">
    <property type="term" value="C:P-body"/>
    <property type="evidence" value="ECO:0000318"/>
    <property type="project" value="GO_Central"/>
</dbReference>
<dbReference type="CDD" id="cd09355">
    <property type="entry name" value="LIM2_Ajuba_like"/>
    <property type="match status" value="1"/>
</dbReference>
<sequence length="613" mass="68377">MDTYDELSLEASKFIQDLTLYEASKDGLFRVDKGLSNNPEFEETKRIFAAKMAKIHLQNQQKSIPDTGISEGNGLTHQYNYSLPKSVEEGPVIYNGLSNSSVGPSDYKTYRESYKGKPDIDSADRSEESVFKHDSEIMLPSPLGKVGNTIPTQQFTSKKAISPSIESLERERTIKNNITGFEKLQINVNSSSMKNCKPHQNSRHGEVEDTMAENFTENKTPFKQCSALISSSVIFGDDTHTNIPQKKLFNLPSPSSINTQNNSDDVYLSKTNAAKEFHGEQRGLCSTNSLGFGNSNDVISASYCVGYNDNFPGEIKQKQSPHYTFHSGHSSVDEQPQAIPFCCKDSSGQGPASTIDSDHTDILQDSSALMKIKLPCQTLSQSSKQGSSKAEKKLEAITRHVEQEMDAHNKADYFGTCVKCSKGVYGASQACQAMGNLYHNGCFICSACSRKLRGKAFYFVNGKVYCEEDFLYSGFHQSADRCFVCGHWIMDMILQALGKSFHPGCFRCVVCNECLDGVPFTVDMENKIYCVKDYHKILAPKCAVCSLPILPSEGTDETIRVVSMDKDYHIDCYRCECCALELNNEDDHRCYPLDGHLFCHNCHLKYLENHNLS</sequence>
<dbReference type="GO" id="GO:0005667">
    <property type="term" value="C:transcription regulator complex"/>
    <property type="evidence" value="ECO:0000318"/>
    <property type="project" value="GO_Central"/>
</dbReference>
<dbReference type="OMA" id="CECCALE"/>
<dbReference type="InterPro" id="IPR001781">
    <property type="entry name" value="Znf_LIM"/>
</dbReference>
<evidence type="ECO:0000256" key="9">
    <source>
        <dbReference type="ARBA" id="ARBA00022833"/>
    </source>
</evidence>
<keyword evidence="16" id="KW-1185">Reference proteome</keyword>
<dbReference type="InterPro" id="IPR047172">
    <property type="entry name" value="Ajuba-like"/>
</dbReference>
<dbReference type="RefSeq" id="XP_018122227.1">
    <property type="nucleotide sequence ID" value="XM_018266738.2"/>
</dbReference>
<evidence type="ECO:0000256" key="4">
    <source>
        <dbReference type="ARBA" id="ARBA00015501"/>
    </source>
</evidence>
<organism evidence="17">
    <name type="scientific">Xenopus laevis</name>
    <name type="common">African clawed frog</name>
    <dbReference type="NCBI Taxonomy" id="8355"/>
    <lineage>
        <taxon>Eukaryota</taxon>
        <taxon>Metazoa</taxon>
        <taxon>Chordata</taxon>
        <taxon>Craniata</taxon>
        <taxon>Vertebrata</taxon>
        <taxon>Euteleostomi</taxon>
        <taxon>Amphibia</taxon>
        <taxon>Batrachia</taxon>
        <taxon>Anura</taxon>
        <taxon>Pipoidea</taxon>
        <taxon>Pipidae</taxon>
        <taxon>Xenopodinae</taxon>
        <taxon>Xenopus</taxon>
        <taxon>Xenopus</taxon>
    </lineage>
</organism>
<evidence type="ECO:0000256" key="13">
    <source>
        <dbReference type="ARBA" id="ARBA00023242"/>
    </source>
</evidence>
<dbReference type="InterPro" id="IPR047247">
    <property type="entry name" value="Ajuba-like_LIM2"/>
</dbReference>
<dbReference type="Pfam" id="PF00412">
    <property type="entry name" value="LIM"/>
    <property type="match status" value="3"/>
</dbReference>
<dbReference type="RefSeq" id="XP_018122224.1">
    <property type="nucleotide sequence ID" value="XM_018266735.2"/>
</dbReference>
<dbReference type="GO" id="GO:0007010">
    <property type="term" value="P:cytoskeleton organization"/>
    <property type="evidence" value="ECO:0000318"/>
    <property type="project" value="GO_Central"/>
</dbReference>
<dbReference type="Xenbase" id="XB-GENE-1017241">
    <property type="gene designation" value="limd1.L"/>
</dbReference>
<dbReference type="PaxDb" id="8355-A0A1L8FX11"/>
<dbReference type="GO" id="GO:0003714">
    <property type="term" value="F:transcription corepressor activity"/>
    <property type="evidence" value="ECO:0000318"/>
    <property type="project" value="GO_Central"/>
</dbReference>
<dbReference type="GO" id="GO:0005634">
    <property type="term" value="C:nucleus"/>
    <property type="evidence" value="ECO:0000318"/>
    <property type="project" value="GO_Central"/>
</dbReference>
<dbReference type="Proteomes" id="UP000186698">
    <property type="component" value="Chromosome 6L"/>
</dbReference>
<dbReference type="CTD" id="779085"/>
<dbReference type="GO" id="GO:0001666">
    <property type="term" value="P:response to hypoxia"/>
    <property type="evidence" value="ECO:0000318"/>
    <property type="project" value="GO_Central"/>
</dbReference>
<dbReference type="AlphaFoldDB" id="A0A1L8FX11"/>
<dbReference type="GO" id="GO:0006355">
    <property type="term" value="P:regulation of DNA-templated transcription"/>
    <property type="evidence" value="ECO:0000318"/>
    <property type="project" value="GO_Central"/>
</dbReference>
<gene>
    <name evidence="17 18 19 20 21" type="primary">limd1.L</name>
    <name evidence="17 18 19 20" type="synonym">limd1</name>
    <name evidence="17 18 19 20" type="synonym">xlimd1</name>
</gene>
<dbReference type="InterPro" id="IPR047248">
    <property type="entry name" value="Ajuba-like_LIM3"/>
</dbReference>
<dbReference type="PROSITE" id="PS50023">
    <property type="entry name" value="LIM_DOMAIN_2"/>
    <property type="match status" value="3"/>
</dbReference>
<keyword evidence="7 14" id="KW-0479">Metal-binding</keyword>
<dbReference type="GeneID" id="779085"/>
<dbReference type="GO" id="GO:0035331">
    <property type="term" value="P:negative regulation of hippo signaling"/>
    <property type="evidence" value="ECO:0000318"/>
    <property type="project" value="GO_Central"/>
</dbReference>
<dbReference type="FunFam" id="2.10.110.10:FF:000028">
    <property type="entry name" value="LIM domain-containing protein 1"/>
    <property type="match status" value="1"/>
</dbReference>
<keyword evidence="6" id="KW-0678">Repressor</keyword>
<dbReference type="GO" id="GO:0005912">
    <property type="term" value="C:adherens junction"/>
    <property type="evidence" value="ECO:0000318"/>
    <property type="project" value="GO_Central"/>
</dbReference>
<dbReference type="CDD" id="cd09352">
    <property type="entry name" value="LIM1_Ajuba_like"/>
    <property type="match status" value="1"/>
</dbReference>
<feature type="domain" description="LIM zinc-binding" evidence="15">
    <location>
        <begin position="480"/>
        <end position="540"/>
    </location>
</feature>
<dbReference type="FunFam" id="2.10.110.10:FF:000037">
    <property type="entry name" value="LIM domain-containing protein 1"/>
    <property type="match status" value="1"/>
</dbReference>
<evidence type="ECO:0000313" key="21">
    <source>
        <dbReference type="Xenbase" id="XB-GENE-1017241"/>
    </source>
</evidence>
<evidence type="ECO:0000256" key="1">
    <source>
        <dbReference type="ARBA" id="ARBA00004123"/>
    </source>
</evidence>
<keyword evidence="13" id="KW-0539">Nucleus</keyword>
<dbReference type="SUPFAM" id="SSF57716">
    <property type="entry name" value="Glucocorticoid receptor-like (DNA-binding domain)"/>
    <property type="match status" value="2"/>
</dbReference>
<evidence type="ECO:0000313" key="18">
    <source>
        <dbReference type="RefSeq" id="XP_018122225.1"/>
    </source>
</evidence>
<evidence type="ECO:0000256" key="6">
    <source>
        <dbReference type="ARBA" id="ARBA00022491"/>
    </source>
</evidence>
<evidence type="ECO:0000256" key="3">
    <source>
        <dbReference type="ARBA" id="ARBA00009611"/>
    </source>
</evidence>
<comment type="similarity">
    <text evidence="3">Belongs to the zyxin/ajuba family.</text>
</comment>
<evidence type="ECO:0000313" key="20">
    <source>
        <dbReference type="RefSeq" id="XP_018122227.1"/>
    </source>
</evidence>
<dbReference type="Gene3D" id="2.10.110.10">
    <property type="entry name" value="Cysteine Rich Protein"/>
    <property type="match status" value="3"/>
</dbReference>
<evidence type="ECO:0000256" key="5">
    <source>
        <dbReference type="ARBA" id="ARBA00022490"/>
    </source>
</evidence>
<keyword evidence="12" id="KW-0804">Transcription</keyword>
<dbReference type="AGR" id="Xenbase:XB-GENE-1017241"/>
<dbReference type="InterPro" id="IPR047245">
    <property type="entry name" value="Ajuba-like_LIM1"/>
</dbReference>
<protein>
    <recommendedName>
        <fullName evidence="4">LIM domain-containing protein 1</fullName>
    </recommendedName>
</protein>
<comment type="subcellular location">
    <subcellularLocation>
        <location evidence="2">Cytoplasm</location>
    </subcellularLocation>
    <subcellularLocation>
        <location evidence="1">Nucleus</location>
    </subcellularLocation>
</comment>
<dbReference type="GO" id="GO:0046872">
    <property type="term" value="F:metal ion binding"/>
    <property type="evidence" value="ECO:0007669"/>
    <property type="project" value="UniProtKB-KW"/>
</dbReference>
<name>A0A1L8FX11_XENLA</name>
<dbReference type="SMART" id="SM00132">
    <property type="entry name" value="LIM"/>
    <property type="match status" value="3"/>
</dbReference>
<proteinExistence type="inferred from homology"/>
<keyword evidence="11 14" id="KW-0440">LIM domain</keyword>
<keyword evidence="10" id="KW-0805">Transcription regulation</keyword>
<reference evidence="17 18" key="1">
    <citation type="submission" date="2022-04" db="UniProtKB">
        <authorList>
            <consortium name="RefSeq"/>
        </authorList>
    </citation>
    <scope>IDENTIFICATION</scope>
    <source>
        <strain evidence="17 18">J_2021</strain>
        <tissue evidence="17 18">Erythrocytes</tissue>
    </source>
</reference>
<dbReference type="RefSeq" id="XP_018122225.1">
    <property type="nucleotide sequence ID" value="XM_018266736.2"/>
</dbReference>
<dbReference type="PANTHER" id="PTHR24219:SF3">
    <property type="entry name" value="LIM DOMAIN-CONTAINING PROTEIN 1"/>
    <property type="match status" value="1"/>
</dbReference>
<keyword evidence="9 14" id="KW-0862">Zinc</keyword>
<dbReference type="GO" id="GO:0014032">
    <property type="term" value="P:neural crest cell development"/>
    <property type="evidence" value="ECO:0007669"/>
    <property type="project" value="UniProtKB-ARBA"/>
</dbReference>
<evidence type="ECO:0000256" key="2">
    <source>
        <dbReference type="ARBA" id="ARBA00004496"/>
    </source>
</evidence>
<keyword evidence="5" id="KW-0963">Cytoplasm</keyword>
<dbReference type="STRING" id="8355.A0A1L8FX11"/>
<evidence type="ECO:0000256" key="12">
    <source>
        <dbReference type="ARBA" id="ARBA00023163"/>
    </source>
</evidence>
<evidence type="ECO:0000256" key="11">
    <source>
        <dbReference type="ARBA" id="ARBA00023038"/>
    </source>
</evidence>
<dbReference type="RefSeq" id="XP_018122226.1">
    <property type="nucleotide sequence ID" value="XM_018266737.2"/>
</dbReference>
<evidence type="ECO:0000259" key="15">
    <source>
        <dbReference type="PROSITE" id="PS50023"/>
    </source>
</evidence>
<dbReference type="CDD" id="cd09438">
    <property type="entry name" value="LIM3_Ajuba_like"/>
    <property type="match status" value="1"/>
</dbReference>
<evidence type="ECO:0000313" key="17">
    <source>
        <dbReference type="RefSeq" id="XP_018122224.1"/>
    </source>
</evidence>
<feature type="domain" description="LIM zinc-binding" evidence="15">
    <location>
        <begin position="415"/>
        <end position="476"/>
    </location>
</feature>
<dbReference type="Bgee" id="779085">
    <property type="expression patterns" value="Expressed in spleen and 19 other cell types or tissues"/>
</dbReference>
<evidence type="ECO:0000256" key="7">
    <source>
        <dbReference type="ARBA" id="ARBA00022723"/>
    </source>
</evidence>
<evidence type="ECO:0000256" key="14">
    <source>
        <dbReference type="PROSITE-ProRule" id="PRU00125"/>
    </source>
</evidence>
<dbReference type="OrthoDB" id="25414at2759"/>
<dbReference type="PANTHER" id="PTHR24219">
    <property type="entry name" value="LIM DOMAIN-CONTAINING PROTEIN JUB"/>
    <property type="match status" value="1"/>
</dbReference>
<keyword evidence="8" id="KW-0677">Repeat</keyword>
<evidence type="ECO:0000313" key="19">
    <source>
        <dbReference type="RefSeq" id="XP_018122226.1"/>
    </source>
</evidence>